<name>A0ABM1ADX1_APLCA</name>
<keyword evidence="2" id="KW-0472">Membrane</keyword>
<keyword evidence="2" id="KW-0812">Transmembrane</keyword>
<evidence type="ECO:0000256" key="2">
    <source>
        <dbReference type="SAM" id="Phobius"/>
    </source>
</evidence>
<protein>
    <submittedName>
        <fullName evidence="4">Uncharacterized protein LOC101857696</fullName>
    </submittedName>
</protein>
<keyword evidence="2" id="KW-1133">Transmembrane helix</keyword>
<dbReference type="Proteomes" id="UP000694888">
    <property type="component" value="Unplaced"/>
</dbReference>
<feature type="transmembrane region" description="Helical" evidence="2">
    <location>
        <begin position="198"/>
        <end position="222"/>
    </location>
</feature>
<evidence type="ECO:0000313" key="4">
    <source>
        <dbReference type="RefSeq" id="XP_012945835.1"/>
    </source>
</evidence>
<organism evidence="3 4">
    <name type="scientific">Aplysia californica</name>
    <name type="common">California sea hare</name>
    <dbReference type="NCBI Taxonomy" id="6500"/>
    <lineage>
        <taxon>Eukaryota</taxon>
        <taxon>Metazoa</taxon>
        <taxon>Spiralia</taxon>
        <taxon>Lophotrochozoa</taxon>
        <taxon>Mollusca</taxon>
        <taxon>Gastropoda</taxon>
        <taxon>Heterobranchia</taxon>
        <taxon>Euthyneura</taxon>
        <taxon>Tectipleura</taxon>
        <taxon>Aplysiida</taxon>
        <taxon>Aplysioidea</taxon>
        <taxon>Aplysiidae</taxon>
        <taxon>Aplysia</taxon>
    </lineage>
</organism>
<proteinExistence type="predicted"/>
<feature type="compositionally biased region" description="Basic and acidic residues" evidence="1">
    <location>
        <begin position="28"/>
        <end position="38"/>
    </location>
</feature>
<accession>A0ABM1ADX1</accession>
<reference evidence="4" key="1">
    <citation type="submission" date="2025-08" db="UniProtKB">
        <authorList>
            <consortium name="RefSeq"/>
        </authorList>
    </citation>
    <scope>IDENTIFICATION</scope>
</reference>
<evidence type="ECO:0000256" key="1">
    <source>
        <dbReference type="SAM" id="MobiDB-lite"/>
    </source>
</evidence>
<sequence>MQKRNPHPASDGESDSSDSTDTQQYQDGDVRRRGREEMTSEEGDNSGRADGSGGGEGNAEYEMAQLGNGTAHVGNGQTHVGNGIKPTRNNFTESKPGRLPPIGAPDRDREFQDGVTNTGPEMTKVGVENTGYSDDDIIEIKDPDAITSNGVSSNHDPEAGVDPDVDADPGPALDAPVDFDPKTEPLWYCSFVARRYKLAFALGLGVHLGLVVLSGILVVSGYDLFPTDFGQVPLNLKDDATYLRALAWKYRDADPTLLTANTSASVLGARTKNGDLIQVFYHGGNVLTKERLQAIHDLETRLMGVPNFSDYCKEDISTPAQDCVKPTSLIRYTAHRHLTNY</sequence>
<feature type="region of interest" description="Disordered" evidence="1">
    <location>
        <begin position="1"/>
        <end position="109"/>
    </location>
</feature>
<evidence type="ECO:0000313" key="3">
    <source>
        <dbReference type="Proteomes" id="UP000694888"/>
    </source>
</evidence>
<dbReference type="GeneID" id="101857696"/>
<keyword evidence="3" id="KW-1185">Reference proteome</keyword>
<gene>
    <name evidence="4" type="primary">LOC101857696</name>
</gene>
<dbReference type="RefSeq" id="XP_012945835.1">
    <property type="nucleotide sequence ID" value="XM_013090381.1"/>
</dbReference>